<dbReference type="GO" id="GO:0016020">
    <property type="term" value="C:membrane"/>
    <property type="evidence" value="ECO:0007669"/>
    <property type="project" value="TreeGrafter"/>
</dbReference>
<dbReference type="GO" id="GO:0019369">
    <property type="term" value="P:arachidonate metabolic process"/>
    <property type="evidence" value="ECO:0007669"/>
    <property type="project" value="TreeGrafter"/>
</dbReference>
<evidence type="ECO:0000313" key="5">
    <source>
        <dbReference type="EMBL" id="PMD57225.1"/>
    </source>
</evidence>
<protein>
    <submittedName>
        <fullName evidence="5">FabD/lysophospholipase-like protein</fullName>
    </submittedName>
</protein>
<evidence type="ECO:0000259" key="4">
    <source>
        <dbReference type="PROSITE" id="PS51635"/>
    </source>
</evidence>
<dbReference type="InterPro" id="IPR002641">
    <property type="entry name" value="PNPLA_dom"/>
</dbReference>
<feature type="compositionally biased region" description="Low complexity" evidence="3">
    <location>
        <begin position="504"/>
        <end position="513"/>
    </location>
</feature>
<dbReference type="PROSITE" id="PS51635">
    <property type="entry name" value="PNPLA"/>
    <property type="match status" value="1"/>
</dbReference>
<dbReference type="STRING" id="1095630.A0A2J6T2G9"/>
<dbReference type="RefSeq" id="XP_024734129.1">
    <property type="nucleotide sequence ID" value="XM_024873257.1"/>
</dbReference>
<comment type="caution">
    <text evidence="2">Lacks conserved residue(s) required for the propagation of feature annotation.</text>
</comment>
<dbReference type="InterPro" id="IPR016035">
    <property type="entry name" value="Acyl_Trfase/lysoPLipase"/>
</dbReference>
<accession>A0A2J6T2G9</accession>
<dbReference type="GO" id="GO:0046486">
    <property type="term" value="P:glycerolipid metabolic process"/>
    <property type="evidence" value="ECO:0007669"/>
    <property type="project" value="UniProtKB-ARBA"/>
</dbReference>
<keyword evidence="1" id="KW-0443">Lipid metabolism</keyword>
<dbReference type="Gene3D" id="3.40.1090.10">
    <property type="entry name" value="Cytosolic phospholipase A2 catalytic domain"/>
    <property type="match status" value="1"/>
</dbReference>
<dbReference type="Pfam" id="PF01734">
    <property type="entry name" value="Patatin"/>
    <property type="match status" value="1"/>
</dbReference>
<feature type="region of interest" description="Disordered" evidence="3">
    <location>
        <begin position="423"/>
        <end position="444"/>
    </location>
</feature>
<feature type="compositionally biased region" description="Basic and acidic residues" evidence="3">
    <location>
        <begin position="478"/>
        <end position="488"/>
    </location>
</feature>
<feature type="short sequence motif" description="GXGXXG" evidence="2">
    <location>
        <begin position="25"/>
        <end position="30"/>
    </location>
</feature>
<dbReference type="GO" id="GO:0047499">
    <property type="term" value="F:calcium-independent phospholipase A2 activity"/>
    <property type="evidence" value="ECO:0007669"/>
    <property type="project" value="TreeGrafter"/>
</dbReference>
<evidence type="ECO:0000313" key="6">
    <source>
        <dbReference type="Proteomes" id="UP000235371"/>
    </source>
</evidence>
<feature type="region of interest" description="Disordered" evidence="3">
    <location>
        <begin position="458"/>
        <end position="607"/>
    </location>
</feature>
<dbReference type="Proteomes" id="UP000235371">
    <property type="component" value="Unassembled WGS sequence"/>
</dbReference>
<dbReference type="OrthoDB" id="630895at2759"/>
<dbReference type="GeneID" id="36581337"/>
<feature type="compositionally biased region" description="Pro residues" evidence="3">
    <location>
        <begin position="582"/>
        <end position="595"/>
    </location>
</feature>
<dbReference type="InParanoid" id="A0A2J6T2G9"/>
<feature type="compositionally biased region" description="Pro residues" evidence="3">
    <location>
        <begin position="552"/>
        <end position="568"/>
    </location>
</feature>
<evidence type="ECO:0000256" key="1">
    <source>
        <dbReference type="ARBA" id="ARBA00023098"/>
    </source>
</evidence>
<dbReference type="PANTHER" id="PTHR24185:SF4">
    <property type="entry name" value="SERINE HYDROLASE, PUTATIVE (AFU_ORTHOLOGUE AFUA_2G07870)-RELATED"/>
    <property type="match status" value="1"/>
</dbReference>
<feature type="compositionally biased region" description="Polar residues" evidence="3">
    <location>
        <begin position="169"/>
        <end position="189"/>
    </location>
</feature>
<feature type="compositionally biased region" description="Gly residues" evidence="3">
    <location>
        <begin position="429"/>
        <end position="440"/>
    </location>
</feature>
<sequence length="607" mass="66884">MESNGNLRRKDTTKGPPLRILSLDGGGVRGYSMLIIIQELMHRTFVEIEGKAPRRHEIPKPADHFDLIVGTGTGGLIAIMLGRLRLDLETCKEVYVRMTRKVFETDKTIAGIPYKTTLFKASKLEEAIKECVREHTIFMDEGNDGEEPEGAYNDPISHLNRGLPRRHASNASVASFSARSPTSYQSSRPLHSLRWGNPEALLYDTRENRTKTAVTAIYKGTAPGDAPAILRSYDSRKETQPEFGCTIWEAGRATSATGLAFKSILIGESMFIDEGAGKYNPCPFALDEACVNEWPGRDIGVVVSIGTGKRPSGSDNNQHLWYEGFMGDFAEARRRLISKIEGCEETHQYMVRDGLSKRGVNIENYYRLNVEIGVGEFGMNEWNRLADISTGTRRYLGKSDVQRMNHDAAAKLAKIHRAKARFEGEAKGSTGGSSMGGMGDYKGLEDVPEAYPTAIELPAEVPVSAPSRTPPPRPSYESGHHDTLEVPGKKNTPSPRRSAENHSRPSPRSSAPSLENPNADRFIVHAPTPSEHRTAGGADKITITSMDEQQRPKPPMRVEPPPLPPKTPIPGQASTVSMRPRPQLPYPIDDGPPPVVNMARKPDYKGR</sequence>
<name>A0A2J6T2G9_9HELO</name>
<dbReference type="SUPFAM" id="SSF52151">
    <property type="entry name" value="FabD/lysophospholipase-like"/>
    <property type="match status" value="1"/>
</dbReference>
<feature type="region of interest" description="Disordered" evidence="3">
    <location>
        <begin position="139"/>
        <end position="191"/>
    </location>
</feature>
<evidence type="ECO:0000256" key="2">
    <source>
        <dbReference type="PROSITE-ProRule" id="PRU01161"/>
    </source>
</evidence>
<gene>
    <name evidence="5" type="ORF">K444DRAFT_49411</name>
</gene>
<dbReference type="EMBL" id="KZ613847">
    <property type="protein sequence ID" value="PMD57225.1"/>
    <property type="molecule type" value="Genomic_DNA"/>
</dbReference>
<proteinExistence type="predicted"/>
<feature type="domain" description="PNPLA" evidence="4">
    <location>
        <begin position="21"/>
        <end position="286"/>
    </location>
</feature>
<evidence type="ECO:0000256" key="3">
    <source>
        <dbReference type="SAM" id="MobiDB-lite"/>
    </source>
</evidence>
<keyword evidence="6" id="KW-1185">Reference proteome</keyword>
<dbReference type="AlphaFoldDB" id="A0A2J6T2G9"/>
<dbReference type="PANTHER" id="PTHR24185">
    <property type="entry name" value="CALCIUM-INDEPENDENT PHOSPHOLIPASE A2-GAMMA"/>
    <property type="match status" value="1"/>
</dbReference>
<organism evidence="5 6">
    <name type="scientific">Hyaloscypha bicolor E</name>
    <dbReference type="NCBI Taxonomy" id="1095630"/>
    <lineage>
        <taxon>Eukaryota</taxon>
        <taxon>Fungi</taxon>
        <taxon>Dikarya</taxon>
        <taxon>Ascomycota</taxon>
        <taxon>Pezizomycotina</taxon>
        <taxon>Leotiomycetes</taxon>
        <taxon>Helotiales</taxon>
        <taxon>Hyaloscyphaceae</taxon>
        <taxon>Hyaloscypha</taxon>
        <taxon>Hyaloscypha bicolor</taxon>
    </lineage>
</organism>
<reference evidence="5 6" key="1">
    <citation type="submission" date="2016-04" db="EMBL/GenBank/DDBJ databases">
        <title>A degradative enzymes factory behind the ericoid mycorrhizal symbiosis.</title>
        <authorList>
            <consortium name="DOE Joint Genome Institute"/>
            <person name="Martino E."/>
            <person name="Morin E."/>
            <person name="Grelet G."/>
            <person name="Kuo A."/>
            <person name="Kohler A."/>
            <person name="Daghino S."/>
            <person name="Barry K."/>
            <person name="Choi C."/>
            <person name="Cichocki N."/>
            <person name="Clum A."/>
            <person name="Copeland A."/>
            <person name="Hainaut M."/>
            <person name="Haridas S."/>
            <person name="Labutti K."/>
            <person name="Lindquist E."/>
            <person name="Lipzen A."/>
            <person name="Khouja H.-R."/>
            <person name="Murat C."/>
            <person name="Ohm R."/>
            <person name="Olson A."/>
            <person name="Spatafora J."/>
            <person name="Veneault-Fourrey C."/>
            <person name="Henrissat B."/>
            <person name="Grigoriev I."/>
            <person name="Martin F."/>
            <person name="Perotto S."/>
        </authorList>
    </citation>
    <scope>NUCLEOTIDE SEQUENCE [LARGE SCALE GENOMIC DNA]</scope>
    <source>
        <strain evidence="5 6">E</strain>
    </source>
</reference>